<sequence>MLRRQLVQSKRGAAREECWRKCAGNDALSTYSQHPRHRRPTPSSPSSATAAGNVRTGAPAISPNKCADAPALIGGGWLMDPLLIFRARPFLLQERLLYHVCAARLLIALCLIKCDVRPTLLQPTSGIALRLFRRGRGQADTSLPSQTSTWATDATPKITRSFETAVPDSSHQDDPTQMKGDTMLISGTYEMTALQVQQYCPAYACRLYWCASQSSSRCFIQQNSRSSQEIFDPYRR</sequence>
<keyword evidence="3" id="KW-1185">Reference proteome</keyword>
<evidence type="ECO:0000256" key="1">
    <source>
        <dbReference type="SAM" id="MobiDB-lite"/>
    </source>
</evidence>
<dbReference type="EMBL" id="ML978121">
    <property type="protein sequence ID" value="KAF2104380.1"/>
    <property type="molecule type" value="Genomic_DNA"/>
</dbReference>
<dbReference type="AlphaFoldDB" id="A0A9P4MBH5"/>
<comment type="caution">
    <text evidence="2">The sequence shown here is derived from an EMBL/GenBank/DDBJ whole genome shotgun (WGS) entry which is preliminary data.</text>
</comment>
<protein>
    <submittedName>
        <fullName evidence="2">Uncharacterized protein</fullName>
    </submittedName>
</protein>
<proteinExistence type="predicted"/>
<dbReference type="Proteomes" id="UP000799772">
    <property type="component" value="Unassembled WGS sequence"/>
</dbReference>
<evidence type="ECO:0000313" key="3">
    <source>
        <dbReference type="Proteomes" id="UP000799772"/>
    </source>
</evidence>
<evidence type="ECO:0000313" key="2">
    <source>
        <dbReference type="EMBL" id="KAF2104380.1"/>
    </source>
</evidence>
<gene>
    <name evidence="2" type="ORF">NA57DRAFT_51209</name>
</gene>
<feature type="region of interest" description="Disordered" evidence="1">
    <location>
        <begin position="29"/>
        <end position="61"/>
    </location>
</feature>
<organism evidence="2 3">
    <name type="scientific">Rhizodiscina lignyota</name>
    <dbReference type="NCBI Taxonomy" id="1504668"/>
    <lineage>
        <taxon>Eukaryota</taxon>
        <taxon>Fungi</taxon>
        <taxon>Dikarya</taxon>
        <taxon>Ascomycota</taxon>
        <taxon>Pezizomycotina</taxon>
        <taxon>Dothideomycetes</taxon>
        <taxon>Pleosporomycetidae</taxon>
        <taxon>Aulographales</taxon>
        <taxon>Rhizodiscinaceae</taxon>
        <taxon>Rhizodiscina</taxon>
    </lineage>
</organism>
<accession>A0A9P4MBH5</accession>
<name>A0A9P4MBH5_9PEZI</name>
<reference evidence="2" key="1">
    <citation type="journal article" date="2020" name="Stud. Mycol.">
        <title>101 Dothideomycetes genomes: a test case for predicting lifestyles and emergence of pathogens.</title>
        <authorList>
            <person name="Haridas S."/>
            <person name="Albert R."/>
            <person name="Binder M."/>
            <person name="Bloem J."/>
            <person name="Labutti K."/>
            <person name="Salamov A."/>
            <person name="Andreopoulos B."/>
            <person name="Baker S."/>
            <person name="Barry K."/>
            <person name="Bills G."/>
            <person name="Bluhm B."/>
            <person name="Cannon C."/>
            <person name="Castanera R."/>
            <person name="Culley D."/>
            <person name="Daum C."/>
            <person name="Ezra D."/>
            <person name="Gonzalez J."/>
            <person name="Henrissat B."/>
            <person name="Kuo A."/>
            <person name="Liang C."/>
            <person name="Lipzen A."/>
            <person name="Lutzoni F."/>
            <person name="Magnuson J."/>
            <person name="Mondo S."/>
            <person name="Nolan M."/>
            <person name="Ohm R."/>
            <person name="Pangilinan J."/>
            <person name="Park H.-J."/>
            <person name="Ramirez L."/>
            <person name="Alfaro M."/>
            <person name="Sun H."/>
            <person name="Tritt A."/>
            <person name="Yoshinaga Y."/>
            <person name="Zwiers L.-H."/>
            <person name="Turgeon B."/>
            <person name="Goodwin S."/>
            <person name="Spatafora J."/>
            <person name="Crous P."/>
            <person name="Grigoriev I."/>
        </authorList>
    </citation>
    <scope>NUCLEOTIDE SEQUENCE</scope>
    <source>
        <strain evidence="2">CBS 133067</strain>
    </source>
</reference>